<keyword evidence="2" id="KW-1185">Reference proteome</keyword>
<organism evidence="1 2">
    <name type="scientific">Nitritalea halalkaliphila LW7</name>
    <dbReference type="NCBI Taxonomy" id="1189621"/>
    <lineage>
        <taxon>Bacteria</taxon>
        <taxon>Pseudomonadati</taxon>
        <taxon>Bacteroidota</taxon>
        <taxon>Cytophagia</taxon>
        <taxon>Cytophagales</taxon>
        <taxon>Cyclobacteriaceae</taxon>
        <taxon>Nitritalea</taxon>
    </lineage>
</organism>
<dbReference type="EMBL" id="AJYA01000024">
    <property type="protein sequence ID" value="EIM76068.1"/>
    <property type="molecule type" value="Genomic_DNA"/>
</dbReference>
<evidence type="ECO:0000313" key="1">
    <source>
        <dbReference type="EMBL" id="EIM76068.1"/>
    </source>
</evidence>
<protein>
    <submittedName>
        <fullName evidence="1">Uncharacterized protein</fullName>
    </submittedName>
</protein>
<gene>
    <name evidence="1" type="ORF">A3SI_11964</name>
</gene>
<dbReference type="Proteomes" id="UP000005551">
    <property type="component" value="Unassembled WGS sequence"/>
</dbReference>
<proteinExistence type="predicted"/>
<comment type="caution">
    <text evidence="1">The sequence shown here is derived from an EMBL/GenBank/DDBJ whole genome shotgun (WGS) entry which is preliminary data.</text>
</comment>
<dbReference type="InterPro" id="IPR011047">
    <property type="entry name" value="Quinoprotein_ADH-like_sf"/>
</dbReference>
<reference evidence="1 2" key="1">
    <citation type="submission" date="2012-05" db="EMBL/GenBank/DDBJ databases">
        <title>Genome sequence of Nitritalea halalkaliphila LW7.</title>
        <authorList>
            <person name="Jangir P.K."/>
            <person name="Singh A."/>
            <person name="Shivaji S."/>
            <person name="Sharma R."/>
        </authorList>
    </citation>
    <scope>NUCLEOTIDE SEQUENCE [LARGE SCALE GENOMIC DNA]</scope>
    <source>
        <strain evidence="1 2">LW7</strain>
    </source>
</reference>
<evidence type="ECO:0000313" key="2">
    <source>
        <dbReference type="Proteomes" id="UP000005551"/>
    </source>
</evidence>
<dbReference type="STRING" id="1189621.A3SI_11964"/>
<dbReference type="SUPFAM" id="SSF50998">
    <property type="entry name" value="Quinoprotein alcohol dehydrogenase-like"/>
    <property type="match status" value="1"/>
</dbReference>
<sequence length="331" mass="36698">MLPFEGVIVNTKTDPLQDKQWVLTRDPATVQLLDFLRMEVEWKFPLSLQPGEEVFDLAFNPHNGLLYVSTQRGLRLFHPGSGQQVQEVLLPESGFSEGDRFFAVALAIDVSGNALLAVNTFQTDFEGWLFMETQGGHRIFPHPAQEDPQLFISQLRFPQVRPGGKGFFAYGTGWGLRGLLALGGAREAPQVVTAFDEEPDPFWMHVDRFSERILIRHSGLTDWKQGQVRSLGFPPFAPGAPAYCTACPQEGTWLLANGSVGRIVAFRGQSEAPLPQHRMGGGAWLQVTALREQGYYIVQTDSYSSGGAGFQGQLLKVAYPARQHLPASRVR</sequence>
<accession>I5C2L6</accession>
<dbReference type="AlphaFoldDB" id="I5C2L6"/>
<name>I5C2L6_9BACT</name>